<dbReference type="Proteomes" id="UP001256646">
    <property type="component" value="Unassembled WGS sequence"/>
</dbReference>
<dbReference type="PANTHER" id="PTHR43235">
    <property type="entry name" value="GLUTAMINE AMIDOTRANSFERASE PB2B2.05-RELATED"/>
    <property type="match status" value="1"/>
</dbReference>
<accession>A0ABU1EHZ4</accession>
<dbReference type="EMBL" id="JAVJAN010000028">
    <property type="protein sequence ID" value="MDR5588019.1"/>
    <property type="molecule type" value="Genomic_DNA"/>
</dbReference>
<keyword evidence="1" id="KW-0378">Hydrolase</keyword>
<evidence type="ECO:0000313" key="2">
    <source>
        <dbReference type="Proteomes" id="UP001256646"/>
    </source>
</evidence>
<dbReference type="PANTHER" id="PTHR43235:SF1">
    <property type="entry name" value="GLUTAMINE AMIDOTRANSFERASE PB2B2.05-RELATED"/>
    <property type="match status" value="1"/>
</dbReference>
<dbReference type="PROSITE" id="PS51273">
    <property type="entry name" value="GATASE_TYPE_1"/>
    <property type="match status" value="1"/>
</dbReference>
<keyword evidence="2" id="KW-1185">Reference proteome</keyword>
<sequence length="237" mass="26622">MDKIIGISGNLVELEYPKGKIQKRVIVGDVYVKAISDAGGIPIIIPITETKYISDLARKLDGLVLTGGSDISPFLYGEEPCGEIDELSPERDQFEIDLLKEFISLEKPVLGICRGMQLINIAFGGTLYQDVKYVPNINNEHWQNTDPIHPIHSININNKSSLNKIFGDNIYVNSFHHQMIREVASGFRSIAWASDGVVEAIEKEEGSYVLGVQWHPEEMRGDQFNMIELFKDFIKNA</sequence>
<dbReference type="InterPro" id="IPR011697">
    <property type="entry name" value="Peptidase_C26"/>
</dbReference>
<reference evidence="1 2" key="1">
    <citation type="submission" date="2023-09" db="EMBL/GenBank/DDBJ databases">
        <authorList>
            <person name="Zhai L."/>
        </authorList>
    </citation>
    <scope>NUCLEOTIDE SEQUENCE [LARGE SCALE GENOMIC DNA]</scope>
    <source>
        <strain evidence="1 2">5 N-1</strain>
    </source>
</reference>
<name>A0ABU1EHZ4_9CLOT</name>
<dbReference type="RefSeq" id="WP_309556653.1">
    <property type="nucleotide sequence ID" value="NZ_JAVJAN010000028.1"/>
</dbReference>
<protein>
    <submittedName>
        <fullName evidence="1">Gamma-glutamyl-gamma-aminobutyrate hydrolase family protein</fullName>
    </submittedName>
</protein>
<gene>
    <name evidence="1" type="ORF">RGC78_11135</name>
</gene>
<dbReference type="Gene3D" id="3.40.50.880">
    <property type="match status" value="1"/>
</dbReference>
<dbReference type="GO" id="GO:0016787">
    <property type="term" value="F:hydrolase activity"/>
    <property type="evidence" value="ECO:0007669"/>
    <property type="project" value="UniProtKB-KW"/>
</dbReference>
<evidence type="ECO:0000313" key="1">
    <source>
        <dbReference type="EMBL" id="MDR5588019.1"/>
    </source>
</evidence>
<dbReference type="CDD" id="cd01745">
    <property type="entry name" value="GATase1_2"/>
    <property type="match status" value="1"/>
</dbReference>
<dbReference type="InterPro" id="IPR029062">
    <property type="entry name" value="Class_I_gatase-like"/>
</dbReference>
<proteinExistence type="predicted"/>
<dbReference type="SUPFAM" id="SSF52317">
    <property type="entry name" value="Class I glutamine amidotransferase-like"/>
    <property type="match status" value="1"/>
</dbReference>
<organism evidence="1 2">
    <name type="scientific">Clostridium aquiflavi</name>
    <dbReference type="NCBI Taxonomy" id="3073603"/>
    <lineage>
        <taxon>Bacteria</taxon>
        <taxon>Bacillati</taxon>
        <taxon>Bacillota</taxon>
        <taxon>Clostridia</taxon>
        <taxon>Eubacteriales</taxon>
        <taxon>Clostridiaceae</taxon>
        <taxon>Clostridium</taxon>
    </lineage>
</organism>
<dbReference type="InterPro" id="IPR044668">
    <property type="entry name" value="PuuD-like"/>
</dbReference>
<dbReference type="Pfam" id="PF07722">
    <property type="entry name" value="Peptidase_C26"/>
    <property type="match status" value="1"/>
</dbReference>
<comment type="caution">
    <text evidence="1">The sequence shown here is derived from an EMBL/GenBank/DDBJ whole genome shotgun (WGS) entry which is preliminary data.</text>
</comment>